<dbReference type="InterPro" id="IPR050100">
    <property type="entry name" value="TRAFAC_GTPase_members"/>
</dbReference>
<gene>
    <name evidence="12" type="ORF">UFOPK1767_00391</name>
</gene>
<dbReference type="InterPro" id="IPR009001">
    <property type="entry name" value="Transl_elong_EF1A/Init_IF2_C"/>
</dbReference>
<evidence type="ECO:0000256" key="3">
    <source>
        <dbReference type="ARBA" id="ARBA00007237"/>
    </source>
</evidence>
<dbReference type="InterPro" id="IPR031157">
    <property type="entry name" value="G_TR_CS"/>
</dbReference>
<evidence type="ECO:0000313" key="12">
    <source>
        <dbReference type="EMBL" id="CAB4581938.1"/>
    </source>
</evidence>
<keyword evidence="6" id="KW-0547">Nucleotide-binding</keyword>
<organism evidence="12">
    <name type="scientific">freshwater metagenome</name>
    <dbReference type="NCBI Taxonomy" id="449393"/>
    <lineage>
        <taxon>unclassified sequences</taxon>
        <taxon>metagenomes</taxon>
        <taxon>ecological metagenomes</taxon>
    </lineage>
</organism>
<dbReference type="PRINTS" id="PR00315">
    <property type="entry name" value="ELONGATNFCT"/>
</dbReference>
<dbReference type="SUPFAM" id="SSF50465">
    <property type="entry name" value="EF-Tu/eEF-1alpha/eIF2-gamma C-terminal domain"/>
    <property type="match status" value="1"/>
</dbReference>
<dbReference type="Pfam" id="PF00009">
    <property type="entry name" value="GTP_EFTU"/>
    <property type="match status" value="1"/>
</dbReference>
<keyword evidence="7" id="KW-0067">ATP-binding</keyword>
<dbReference type="SUPFAM" id="SSF50447">
    <property type="entry name" value="Translation proteins"/>
    <property type="match status" value="1"/>
</dbReference>
<dbReference type="Gene3D" id="3.40.50.300">
    <property type="entry name" value="P-loop containing nucleotide triphosphate hydrolases"/>
    <property type="match status" value="2"/>
</dbReference>
<keyword evidence="8" id="KW-0342">GTP-binding</keyword>
<dbReference type="InterPro" id="IPR000795">
    <property type="entry name" value="T_Tr_GTP-bd_dom"/>
</dbReference>
<evidence type="ECO:0000256" key="6">
    <source>
        <dbReference type="ARBA" id="ARBA00022741"/>
    </source>
</evidence>
<dbReference type="GO" id="GO:0004020">
    <property type="term" value="F:adenylylsulfate kinase activity"/>
    <property type="evidence" value="ECO:0007669"/>
    <property type="project" value="InterPro"/>
</dbReference>
<evidence type="ECO:0000256" key="1">
    <source>
        <dbReference type="ARBA" id="ARBA00002357"/>
    </source>
</evidence>
<dbReference type="AlphaFoldDB" id="A0A6J6FBI1"/>
<dbReference type="PROSITE" id="PS51722">
    <property type="entry name" value="G_TR_2"/>
    <property type="match status" value="1"/>
</dbReference>
<dbReference type="InterPro" id="IPR054696">
    <property type="entry name" value="GTP-eEF1A_C"/>
</dbReference>
<evidence type="ECO:0000259" key="11">
    <source>
        <dbReference type="PROSITE" id="PS51722"/>
    </source>
</evidence>
<dbReference type="GO" id="GO:0005525">
    <property type="term" value="F:GTP binding"/>
    <property type="evidence" value="ECO:0007669"/>
    <property type="project" value="UniProtKB-KW"/>
</dbReference>
<comment type="similarity">
    <text evidence="2">In the C-terminal section; belongs to the APS kinase family.</text>
</comment>
<evidence type="ECO:0000256" key="9">
    <source>
        <dbReference type="ARBA" id="ARBA00023268"/>
    </source>
</evidence>
<dbReference type="Gene3D" id="2.40.30.10">
    <property type="entry name" value="Translation factors"/>
    <property type="match status" value="2"/>
</dbReference>
<dbReference type="PANTHER" id="PTHR23115">
    <property type="entry name" value="TRANSLATION FACTOR"/>
    <property type="match status" value="1"/>
</dbReference>
<dbReference type="SUPFAM" id="SSF52540">
    <property type="entry name" value="P-loop containing nucleoside triphosphate hydrolases"/>
    <property type="match status" value="2"/>
</dbReference>
<dbReference type="InterPro" id="IPR044139">
    <property type="entry name" value="CysN_NoDQ_III"/>
</dbReference>
<dbReference type="HAMAP" id="MF_00065">
    <property type="entry name" value="Adenylyl_sulf_kinase"/>
    <property type="match status" value="1"/>
</dbReference>
<dbReference type="NCBIfam" id="TIGR02034">
    <property type="entry name" value="CysN"/>
    <property type="match status" value="1"/>
</dbReference>
<dbReference type="CDD" id="cd04095">
    <property type="entry name" value="CysN_NoDQ_III"/>
    <property type="match status" value="1"/>
</dbReference>
<comment type="function">
    <text evidence="1">APS kinase catalyzes the synthesis of activated sulfate.</text>
</comment>
<dbReference type="GO" id="GO:0003924">
    <property type="term" value="F:GTPase activity"/>
    <property type="evidence" value="ECO:0007669"/>
    <property type="project" value="InterPro"/>
</dbReference>
<dbReference type="NCBIfam" id="NF003013">
    <property type="entry name" value="PRK03846.1"/>
    <property type="match status" value="1"/>
</dbReference>
<dbReference type="InterPro" id="IPR027417">
    <property type="entry name" value="P-loop_NTPase"/>
</dbReference>
<dbReference type="GO" id="GO:0005524">
    <property type="term" value="F:ATP binding"/>
    <property type="evidence" value="ECO:0007669"/>
    <property type="project" value="UniProtKB-KW"/>
</dbReference>
<keyword evidence="9" id="KW-0511">Multifunctional enzyme</keyword>
<evidence type="ECO:0000256" key="2">
    <source>
        <dbReference type="ARBA" id="ARBA00005438"/>
    </source>
</evidence>
<sequence>MSADSVIRLVTCGSVDDGKSTLIGRLLAETDSIPLDTLHQAKTQRRSGSLIPVGEIDFSLLTDGLEAEREQGITIDVAYRSMTLTSERRLIIADAPGHEEYTRNMVVAASRSEIGLVIVDAHRGIRPQTLRHLSICSLVGVHKIIVAINKMDAVDYSAEVFENLRSELLPIIARLGVHDVTFIPLSALAGDNVTVRTDALSWHDGNTLLDEINAYRSDRYVRESRARFNAQIVSRDDNFRGIAGTVTSGILSRGDEVVILPRGTVTVVDDIVTFDGSRETAVLGDAVTLVFARDVDASRGDVIEKTADSTIPTDSFQANLVWLDTSPLVTNRSYVLINGFTRTDMAVTDIRHRINVETGAHEAASSLNANDIAEVHISLSTPLALDSYYQVTRSHGNFIVVDRLTRATVGAGMVKHPLRRGQNVGSEHFDIDQAARTAQKGHSPRAIWITGLPGSGKSTLANELEKKLHTAGFHSYILDGDNLRHGLNRDLGFTEGDRAENVRRLAEVGRLMVDAGLVVVIASVSPYQTDREMARSLFVDGEFVEVWLDTPLDVCAERDSKGLYAKAASGSLPNLTGVGAVYENPTHAEIRIDGTLNAQDNARDVLEFLR</sequence>
<evidence type="ECO:0000256" key="10">
    <source>
        <dbReference type="ARBA" id="ARBA00049370"/>
    </source>
</evidence>
<dbReference type="PROSITE" id="PS00301">
    <property type="entry name" value="G_TR_1"/>
    <property type="match status" value="1"/>
</dbReference>
<dbReference type="InterPro" id="IPR059117">
    <property type="entry name" value="APS_kinase_dom"/>
</dbReference>
<dbReference type="NCBIfam" id="TIGR00455">
    <property type="entry name" value="apsK"/>
    <property type="match status" value="1"/>
</dbReference>
<evidence type="ECO:0000256" key="4">
    <source>
        <dbReference type="ARBA" id="ARBA00022679"/>
    </source>
</evidence>
<keyword evidence="5" id="KW-0548">Nucleotidyltransferase</keyword>
<dbReference type="InterPro" id="IPR002891">
    <property type="entry name" value="APS"/>
</dbReference>
<keyword evidence="4" id="KW-0808">Transferase</keyword>
<dbReference type="GO" id="GO:0004781">
    <property type="term" value="F:sulfate adenylyltransferase (ATP) activity"/>
    <property type="evidence" value="ECO:0007669"/>
    <property type="project" value="UniProtKB-EC"/>
</dbReference>
<dbReference type="EMBL" id="CAEZTZ010000034">
    <property type="protein sequence ID" value="CAB4581938.1"/>
    <property type="molecule type" value="Genomic_DNA"/>
</dbReference>
<evidence type="ECO:0000256" key="7">
    <source>
        <dbReference type="ARBA" id="ARBA00022840"/>
    </source>
</evidence>
<name>A0A6J6FBI1_9ZZZZ</name>
<comment type="similarity">
    <text evidence="3">In the N-terminal section; belongs to the TRAFAC class translation factor GTPase superfamily. Classic translation factor GTPase family. CysN/NodQ subfamily.</text>
</comment>
<dbReference type="GO" id="GO:0000103">
    <property type="term" value="P:sulfate assimilation"/>
    <property type="evidence" value="ECO:0007669"/>
    <property type="project" value="InterPro"/>
</dbReference>
<dbReference type="InterPro" id="IPR009000">
    <property type="entry name" value="Transl_B-barrel_sf"/>
</dbReference>
<dbReference type="CDD" id="cd02027">
    <property type="entry name" value="APSK"/>
    <property type="match status" value="1"/>
</dbReference>
<reference evidence="12" key="1">
    <citation type="submission" date="2020-05" db="EMBL/GenBank/DDBJ databases">
        <authorList>
            <person name="Chiriac C."/>
            <person name="Salcher M."/>
            <person name="Ghai R."/>
            <person name="Kavagutti S V."/>
        </authorList>
    </citation>
    <scope>NUCLEOTIDE SEQUENCE</scope>
</reference>
<dbReference type="Pfam" id="PF01583">
    <property type="entry name" value="APS_kinase"/>
    <property type="match status" value="1"/>
</dbReference>
<dbReference type="NCBIfam" id="NF004035">
    <property type="entry name" value="PRK05506.1"/>
    <property type="match status" value="1"/>
</dbReference>
<evidence type="ECO:0000256" key="5">
    <source>
        <dbReference type="ARBA" id="ARBA00022695"/>
    </source>
</evidence>
<evidence type="ECO:0000256" key="8">
    <source>
        <dbReference type="ARBA" id="ARBA00023134"/>
    </source>
</evidence>
<accession>A0A6J6FBI1</accession>
<feature type="domain" description="Tr-type G" evidence="11">
    <location>
        <begin position="4"/>
        <end position="221"/>
    </location>
</feature>
<protein>
    <submittedName>
        <fullName evidence="12">Unannotated protein</fullName>
    </submittedName>
</protein>
<dbReference type="Pfam" id="PF22594">
    <property type="entry name" value="GTP-eEF1A_C"/>
    <property type="match status" value="1"/>
</dbReference>
<comment type="catalytic activity">
    <reaction evidence="10">
        <text>sulfate + ATP + H(+) = adenosine 5'-phosphosulfate + diphosphate</text>
        <dbReference type="Rhea" id="RHEA:18133"/>
        <dbReference type="ChEBI" id="CHEBI:15378"/>
        <dbReference type="ChEBI" id="CHEBI:16189"/>
        <dbReference type="ChEBI" id="CHEBI:30616"/>
        <dbReference type="ChEBI" id="CHEBI:33019"/>
        <dbReference type="ChEBI" id="CHEBI:58243"/>
        <dbReference type="EC" id="2.7.7.4"/>
    </reaction>
</comment>
<proteinExistence type="inferred from homology"/>
<dbReference type="InterPro" id="IPR011779">
    <property type="entry name" value="SO4_adenylTrfase_lsu"/>
</dbReference>